<dbReference type="OrthoDB" id="4831096at2759"/>
<accession>A0A3N2Q7L5</accession>
<proteinExistence type="predicted"/>
<keyword evidence="2" id="KW-1185">Reference proteome</keyword>
<gene>
    <name evidence="1" type="ORF">SODALDRAFT_252865</name>
</gene>
<sequence>MATPPQMRKPAITAGGAFGSLISPEEKHRRARESLKNIRKEATYTPRLLAAVTDRITTNSFRRLLSDNAIYTRIANALRDENIPETDRHPSIVDFLALEAIVPVNYSGSYNRPLNSLYERCNTLSWVEGQLLVENHEYFAHELAVARGRVVSLDAITRDLSEDVVTDINTNYWRQEKNHHALVAACFSKMEKQEELTAREVVGVVAIFHGQYPAPLVKHLIYRQNSAYLKFGNLDDAAHAFEHDPAYGEDCRKAQESAHLLPAANSHAREYAEGNDAVQASAWRQKAHELAVEHSKASQLLRIVRTGRIKKREAQLRRP</sequence>
<dbReference type="RefSeq" id="XP_028470431.1">
    <property type="nucleotide sequence ID" value="XM_028607426.1"/>
</dbReference>
<evidence type="ECO:0000313" key="1">
    <source>
        <dbReference type="EMBL" id="ROT42625.1"/>
    </source>
</evidence>
<dbReference type="Proteomes" id="UP000272025">
    <property type="component" value="Unassembled WGS sequence"/>
</dbReference>
<dbReference type="STRING" id="1314773.A0A3N2Q7L5"/>
<feature type="non-terminal residue" evidence="1">
    <location>
        <position position="319"/>
    </location>
</feature>
<protein>
    <submittedName>
        <fullName evidence="1">Uncharacterized protein</fullName>
    </submittedName>
</protein>
<organism evidence="1 2">
    <name type="scientific">Sodiomyces alkalinus (strain CBS 110278 / VKM F-3762 / F11)</name>
    <name type="common">Alkaliphilic filamentous fungus</name>
    <dbReference type="NCBI Taxonomy" id="1314773"/>
    <lineage>
        <taxon>Eukaryota</taxon>
        <taxon>Fungi</taxon>
        <taxon>Dikarya</taxon>
        <taxon>Ascomycota</taxon>
        <taxon>Pezizomycotina</taxon>
        <taxon>Sordariomycetes</taxon>
        <taxon>Hypocreomycetidae</taxon>
        <taxon>Glomerellales</taxon>
        <taxon>Plectosphaerellaceae</taxon>
        <taxon>Sodiomyces</taxon>
    </lineage>
</organism>
<dbReference type="GeneID" id="39575904"/>
<dbReference type="EMBL" id="ML119051">
    <property type="protein sequence ID" value="ROT42625.1"/>
    <property type="molecule type" value="Genomic_DNA"/>
</dbReference>
<dbReference type="AlphaFoldDB" id="A0A3N2Q7L5"/>
<reference evidence="1 2" key="1">
    <citation type="journal article" date="2018" name="Mol. Ecol.">
        <title>The obligate alkalophilic soda-lake fungus Sodiomyces alkalinus has shifted to a protein diet.</title>
        <authorList>
            <person name="Grum-Grzhimaylo A.A."/>
            <person name="Falkoski D.L."/>
            <person name="van den Heuvel J."/>
            <person name="Valero-Jimenez C.A."/>
            <person name="Min B."/>
            <person name="Choi I.G."/>
            <person name="Lipzen A."/>
            <person name="Daum C.G."/>
            <person name="Aanen D.K."/>
            <person name="Tsang A."/>
            <person name="Henrissat B."/>
            <person name="Bilanenko E.N."/>
            <person name="de Vries R.P."/>
            <person name="van Kan J.A.L."/>
            <person name="Grigoriev I.V."/>
            <person name="Debets A.J.M."/>
        </authorList>
    </citation>
    <scope>NUCLEOTIDE SEQUENCE [LARGE SCALE GENOMIC DNA]</scope>
    <source>
        <strain evidence="1 2">F11</strain>
    </source>
</reference>
<evidence type="ECO:0000313" key="2">
    <source>
        <dbReference type="Proteomes" id="UP000272025"/>
    </source>
</evidence>
<name>A0A3N2Q7L5_SODAK</name>